<reference evidence="4 5" key="1">
    <citation type="submission" date="2022-03" db="EMBL/GenBank/DDBJ databases">
        <authorList>
            <person name="Koch H."/>
        </authorList>
    </citation>
    <scope>NUCLEOTIDE SEQUENCE [LARGE SCALE GENOMIC DNA]</scope>
    <source>
        <strain evidence="4 5">G1</strain>
    </source>
</reference>
<keyword evidence="5" id="KW-1185">Reference proteome</keyword>
<accession>A0ABM9DDD3</accession>
<dbReference type="PROSITE" id="PS50005">
    <property type="entry name" value="TPR"/>
    <property type="match status" value="2"/>
</dbReference>
<dbReference type="InterPro" id="IPR019734">
    <property type="entry name" value="TPR_rpt"/>
</dbReference>
<evidence type="ECO:0000259" key="3">
    <source>
        <dbReference type="Pfam" id="PF13525"/>
    </source>
</evidence>
<evidence type="ECO:0000256" key="2">
    <source>
        <dbReference type="PROSITE-ProRule" id="PRU00339"/>
    </source>
</evidence>
<organism evidence="4 5">
    <name type="scientific">Trichlorobacter ammonificans</name>
    <dbReference type="NCBI Taxonomy" id="2916410"/>
    <lineage>
        <taxon>Bacteria</taxon>
        <taxon>Pseudomonadati</taxon>
        <taxon>Thermodesulfobacteriota</taxon>
        <taxon>Desulfuromonadia</taxon>
        <taxon>Geobacterales</taxon>
        <taxon>Geobacteraceae</taxon>
        <taxon>Trichlorobacter</taxon>
    </lineage>
</organism>
<dbReference type="Pfam" id="PF13525">
    <property type="entry name" value="YfiO"/>
    <property type="match status" value="1"/>
</dbReference>
<dbReference type="NCBIfam" id="TIGR02795">
    <property type="entry name" value="tol_pal_ybgF"/>
    <property type="match status" value="1"/>
</dbReference>
<dbReference type="Gene3D" id="1.25.40.10">
    <property type="entry name" value="Tetratricopeptide repeat domain"/>
    <property type="match status" value="1"/>
</dbReference>
<dbReference type="InterPro" id="IPR034706">
    <property type="entry name" value="CpoB"/>
</dbReference>
<evidence type="ECO:0000313" key="4">
    <source>
        <dbReference type="EMBL" id="CAH2032458.1"/>
    </source>
</evidence>
<name>A0ABM9DDD3_9BACT</name>
<dbReference type="RefSeq" id="WP_305733209.1">
    <property type="nucleotide sequence ID" value="NZ_OW150024.1"/>
</dbReference>
<dbReference type="Proteomes" id="UP001295463">
    <property type="component" value="Chromosome"/>
</dbReference>
<dbReference type="EMBL" id="OW150024">
    <property type="protein sequence ID" value="CAH2032458.1"/>
    <property type="molecule type" value="Genomic_DNA"/>
</dbReference>
<sequence length="238" mass="25687">MRCPTMLGLLLAGGVLLGGCGANDLVVKRQSETEARVEHLFQVLGGVEGRLGELAGRLASLEQREAARDAELRALREAGPSQQPRIQADGAAVVPRVELVNPEPAVKPRDGGPPPAYLKAFGLYSANSFAAAIPAFEQFIQESPASEFVPNAWYWIGECHYSSSDIPKALVAFRKVVDGWPRHPKAADALLKIGYSHVAAKRFEDARSAFEHVIRSYPGSPAASKARERMMAADFPAK</sequence>
<dbReference type="SMART" id="SM00028">
    <property type="entry name" value="TPR"/>
    <property type="match status" value="2"/>
</dbReference>
<feature type="domain" description="Outer membrane lipoprotein BamD-like" evidence="3">
    <location>
        <begin position="116"/>
        <end position="232"/>
    </location>
</feature>
<gene>
    <name evidence="4" type="primary">cpoB</name>
    <name evidence="4" type="ORF">GEAMG1_2622</name>
</gene>
<keyword evidence="4" id="KW-0132">Cell division</keyword>
<dbReference type="InterPro" id="IPR039565">
    <property type="entry name" value="BamD-like"/>
</dbReference>
<dbReference type="SUPFAM" id="SSF48452">
    <property type="entry name" value="TPR-like"/>
    <property type="match status" value="1"/>
</dbReference>
<proteinExistence type="inferred from homology"/>
<dbReference type="GO" id="GO:0051301">
    <property type="term" value="P:cell division"/>
    <property type="evidence" value="ECO:0007669"/>
    <property type="project" value="UniProtKB-KW"/>
</dbReference>
<dbReference type="HAMAP" id="MF_02066">
    <property type="entry name" value="CpoB"/>
    <property type="match status" value="1"/>
</dbReference>
<feature type="repeat" description="TPR" evidence="2">
    <location>
        <begin position="187"/>
        <end position="220"/>
    </location>
</feature>
<evidence type="ECO:0000256" key="1">
    <source>
        <dbReference type="ARBA" id="ARBA00022729"/>
    </source>
</evidence>
<keyword evidence="1" id="KW-0732">Signal</keyword>
<keyword evidence="4" id="KW-0131">Cell cycle</keyword>
<dbReference type="InterPro" id="IPR014162">
    <property type="entry name" value="CpoB_C"/>
</dbReference>
<dbReference type="PROSITE" id="PS51257">
    <property type="entry name" value="PROKAR_LIPOPROTEIN"/>
    <property type="match status" value="1"/>
</dbReference>
<evidence type="ECO:0000313" key="5">
    <source>
        <dbReference type="Proteomes" id="UP001295463"/>
    </source>
</evidence>
<protein>
    <submittedName>
        <fullName evidence="4">Cell division coordinator CpoB</fullName>
    </submittedName>
</protein>
<dbReference type="InterPro" id="IPR011990">
    <property type="entry name" value="TPR-like_helical_dom_sf"/>
</dbReference>
<feature type="repeat" description="TPR" evidence="2">
    <location>
        <begin position="150"/>
        <end position="183"/>
    </location>
</feature>
<keyword evidence="2" id="KW-0802">TPR repeat</keyword>